<proteinExistence type="predicted"/>
<dbReference type="GO" id="GO:0051049">
    <property type="term" value="P:regulation of transport"/>
    <property type="evidence" value="ECO:0007669"/>
    <property type="project" value="UniProtKB-ARBA"/>
</dbReference>
<evidence type="ECO:0000313" key="16">
    <source>
        <dbReference type="EMBL" id="GFQ90019.1"/>
    </source>
</evidence>
<dbReference type="GO" id="GO:0005509">
    <property type="term" value="F:calcium ion binding"/>
    <property type="evidence" value="ECO:0007669"/>
    <property type="project" value="TreeGrafter"/>
</dbReference>
<dbReference type="EMBL" id="BMAO01013627">
    <property type="protein sequence ID" value="GFQ90019.1"/>
    <property type="molecule type" value="Genomic_DNA"/>
</dbReference>
<feature type="coiled-coil region" evidence="12">
    <location>
        <begin position="167"/>
        <end position="208"/>
    </location>
</feature>
<keyword evidence="2" id="KW-0813">Transport</keyword>
<evidence type="ECO:0000256" key="13">
    <source>
        <dbReference type="SAM" id="MobiDB-lite"/>
    </source>
</evidence>
<dbReference type="Pfam" id="PF25578">
    <property type="entry name" value="EF-hand_STIM1"/>
    <property type="match status" value="1"/>
</dbReference>
<keyword evidence="9 12" id="KW-0175">Coiled coil</keyword>
<feature type="region of interest" description="Disordered" evidence="13">
    <location>
        <begin position="575"/>
        <end position="603"/>
    </location>
</feature>
<evidence type="ECO:0000256" key="9">
    <source>
        <dbReference type="ARBA" id="ARBA00023054"/>
    </source>
</evidence>
<keyword evidence="6" id="KW-0732">Signal</keyword>
<dbReference type="PANTHER" id="PTHR15136">
    <property type="entry name" value="STROMAL INTERACTION MOLECULE HOMOLOG"/>
    <property type="match status" value="1"/>
</dbReference>
<evidence type="ECO:0000313" key="17">
    <source>
        <dbReference type="Proteomes" id="UP000887116"/>
    </source>
</evidence>
<evidence type="ECO:0000256" key="1">
    <source>
        <dbReference type="ARBA" id="ARBA00004479"/>
    </source>
</evidence>
<comment type="caution">
    <text evidence="16">The sequence shown here is derived from an EMBL/GenBank/DDBJ whole genome shotgun (WGS) entry which is preliminary data.</text>
</comment>
<dbReference type="InterPro" id="IPR032393">
    <property type="entry name" value="SOAR_STIM1/2"/>
</dbReference>
<keyword evidence="4 14" id="KW-0812">Transmembrane</keyword>
<keyword evidence="11 14" id="KW-0472">Membrane</keyword>
<keyword evidence="3" id="KW-0109">Calcium transport</keyword>
<dbReference type="FunFam" id="1.10.150.50:FF:000009">
    <property type="entry name" value="Stromal interaction molecule 1"/>
    <property type="match status" value="1"/>
</dbReference>
<dbReference type="SUPFAM" id="SSF47769">
    <property type="entry name" value="SAM/Pointed domain"/>
    <property type="match status" value="1"/>
</dbReference>
<dbReference type="InterPro" id="IPR037608">
    <property type="entry name" value="STIM1/2"/>
</dbReference>
<feature type="transmembrane region" description="Helical" evidence="14">
    <location>
        <begin position="137"/>
        <end position="154"/>
    </location>
</feature>
<evidence type="ECO:0000256" key="4">
    <source>
        <dbReference type="ARBA" id="ARBA00022692"/>
    </source>
</evidence>
<dbReference type="GO" id="GO:0005886">
    <property type="term" value="C:plasma membrane"/>
    <property type="evidence" value="ECO:0007669"/>
    <property type="project" value="TreeGrafter"/>
</dbReference>
<dbReference type="Pfam" id="PF16533">
    <property type="entry name" value="SOAR"/>
    <property type="match status" value="1"/>
</dbReference>
<dbReference type="InterPro" id="IPR013761">
    <property type="entry name" value="SAM/pointed_sf"/>
</dbReference>
<dbReference type="SMART" id="SM00454">
    <property type="entry name" value="SAM"/>
    <property type="match status" value="1"/>
</dbReference>
<keyword evidence="17" id="KW-1185">Reference proteome</keyword>
<evidence type="ECO:0000256" key="14">
    <source>
        <dbReference type="SAM" id="Phobius"/>
    </source>
</evidence>
<dbReference type="GO" id="GO:0002115">
    <property type="term" value="P:store-operated calcium entry"/>
    <property type="evidence" value="ECO:0007669"/>
    <property type="project" value="TreeGrafter"/>
</dbReference>
<dbReference type="Pfam" id="PF07647">
    <property type="entry name" value="SAM_2"/>
    <property type="match status" value="1"/>
</dbReference>
<evidence type="ECO:0000256" key="5">
    <source>
        <dbReference type="ARBA" id="ARBA00022723"/>
    </source>
</evidence>
<dbReference type="OrthoDB" id="6433193at2759"/>
<feature type="region of interest" description="Disordered" evidence="13">
    <location>
        <begin position="387"/>
        <end position="453"/>
    </location>
</feature>
<dbReference type="Gene3D" id="1.20.5.340">
    <property type="match status" value="1"/>
</dbReference>
<dbReference type="GO" id="GO:0006874">
    <property type="term" value="P:intracellular calcium ion homeostasis"/>
    <property type="evidence" value="ECO:0007669"/>
    <property type="project" value="TreeGrafter"/>
</dbReference>
<dbReference type="Gene3D" id="1.10.287.3550">
    <property type="match status" value="1"/>
</dbReference>
<keyword evidence="10" id="KW-0406">Ion transport</keyword>
<evidence type="ECO:0000256" key="10">
    <source>
        <dbReference type="ARBA" id="ARBA00023065"/>
    </source>
</evidence>
<evidence type="ECO:0000256" key="2">
    <source>
        <dbReference type="ARBA" id="ARBA00022448"/>
    </source>
</evidence>
<evidence type="ECO:0000259" key="15">
    <source>
        <dbReference type="PROSITE" id="PS50105"/>
    </source>
</evidence>
<evidence type="ECO:0000256" key="8">
    <source>
        <dbReference type="ARBA" id="ARBA00022989"/>
    </source>
</evidence>
<feature type="domain" description="SAM" evidence="15">
    <location>
        <begin position="57"/>
        <end position="115"/>
    </location>
</feature>
<feature type="compositionally biased region" description="Low complexity" evidence="13">
    <location>
        <begin position="430"/>
        <end position="440"/>
    </location>
</feature>
<evidence type="ECO:0000256" key="11">
    <source>
        <dbReference type="ARBA" id="ARBA00023136"/>
    </source>
</evidence>
<feature type="compositionally biased region" description="Low complexity" evidence="13">
    <location>
        <begin position="388"/>
        <end position="403"/>
    </location>
</feature>
<protein>
    <submittedName>
        <fullName evidence="16">Stromal interaction molecule 2</fullName>
    </submittedName>
</protein>
<gene>
    <name evidence="16" type="primary">Stim2</name>
    <name evidence="16" type="ORF">TNCT_151221</name>
</gene>
<name>A0A8X6KYJ4_TRICU</name>
<dbReference type="CDD" id="cd11722">
    <property type="entry name" value="SOAR"/>
    <property type="match status" value="1"/>
</dbReference>
<dbReference type="InterPro" id="IPR001660">
    <property type="entry name" value="SAM"/>
</dbReference>
<keyword evidence="5" id="KW-0479">Metal-binding</keyword>
<evidence type="ECO:0000256" key="3">
    <source>
        <dbReference type="ARBA" id="ARBA00022568"/>
    </source>
</evidence>
<dbReference type="FunFam" id="1.10.287.3550:FF:000002">
    <property type="entry name" value="Stromal interaction molecule homolog"/>
    <property type="match status" value="1"/>
</dbReference>
<dbReference type="InterPro" id="IPR057835">
    <property type="entry name" value="EF-hand_STIM1/2"/>
</dbReference>
<keyword evidence="8 14" id="KW-1133">Transmembrane helix</keyword>
<dbReference type="Proteomes" id="UP000887116">
    <property type="component" value="Unassembled WGS sequence"/>
</dbReference>
<organism evidence="16 17">
    <name type="scientific">Trichonephila clavata</name>
    <name type="common">Joro spider</name>
    <name type="synonym">Nephila clavata</name>
    <dbReference type="NCBI Taxonomy" id="2740835"/>
    <lineage>
        <taxon>Eukaryota</taxon>
        <taxon>Metazoa</taxon>
        <taxon>Ecdysozoa</taxon>
        <taxon>Arthropoda</taxon>
        <taxon>Chelicerata</taxon>
        <taxon>Arachnida</taxon>
        <taxon>Araneae</taxon>
        <taxon>Araneomorphae</taxon>
        <taxon>Entelegynae</taxon>
        <taxon>Araneoidea</taxon>
        <taxon>Nephilidae</taxon>
        <taxon>Trichonephila</taxon>
    </lineage>
</organism>
<evidence type="ECO:0000256" key="12">
    <source>
        <dbReference type="SAM" id="Coils"/>
    </source>
</evidence>
<dbReference type="PROSITE" id="PS50105">
    <property type="entry name" value="SAM_DOMAIN"/>
    <property type="match status" value="1"/>
</dbReference>
<dbReference type="Gene3D" id="1.10.150.50">
    <property type="entry name" value="Transcription Factor, Ets-1"/>
    <property type="match status" value="1"/>
</dbReference>
<feature type="region of interest" description="Disordered" evidence="13">
    <location>
        <begin position="491"/>
        <end position="525"/>
    </location>
</feature>
<evidence type="ECO:0000256" key="6">
    <source>
        <dbReference type="ARBA" id="ARBA00022729"/>
    </source>
</evidence>
<dbReference type="GO" id="GO:0005246">
    <property type="term" value="F:calcium channel regulator activity"/>
    <property type="evidence" value="ECO:0007669"/>
    <property type="project" value="InterPro"/>
</dbReference>
<dbReference type="PANTHER" id="PTHR15136:SF5">
    <property type="entry name" value="STROMAL INTERACTION MOLECULE HOMOLOG"/>
    <property type="match status" value="1"/>
</dbReference>
<evidence type="ECO:0000256" key="7">
    <source>
        <dbReference type="ARBA" id="ARBA00022837"/>
    </source>
</evidence>
<sequence length="618" mass="70089">MGLVCHWKYNDREFLRDELQYENGRHKERHKEFHGDDKYINVDELWQAWRVSEVHNWTVDQTVEWLITQVELPQYEHNFRNNGVNGASLPLLAQNTHNFISHNLGIKDSINKQKIALKAMDVVLFGPPKYRNYLKDFFLALSLIIAVGGCWFAYVQHKHSQTHMVKMMKDMEALQKAEDSLMDLQKELNKARHEQEIVSIEKQDLERRLQDEISTARQKYLEHSVSEGNSETGDQVRLLELERELQLARNDLREAEKKLEARHWVAPTRLQQWLQLTHELELRNYNTKKAIAEQQLLAAKEGCEKLSKKRATFMGAFRIAHGNSIDDVDDRIVKAKSALFEVTNDLQERMNRWKQIEMLCGVPIILNPGLTCLENMLKPGKGNGTIGSTHSGLNTLSLSSSDTTLREESPPPYVGVVQSTTSNIPPPPTYSKSSPSFTKKSSQDGLQNLFSTPPPTAVSRVVYPKECYRPLDNVSSFETDNEDFIIQEDDSTERSITPPSLASCPETQRPVFTVDGNIGESTTQKTKDPELAIQLIPEQSNGKMSDIVRKISASIMSDKKKKPGSLVIEALKKSASSSNIVDAADGGASSESSSSVVSEEKVKKKKFFQTLRQRKPKI</sequence>
<accession>A0A8X6KYJ4</accession>
<dbReference type="AlphaFoldDB" id="A0A8X6KYJ4"/>
<keyword evidence="7" id="KW-0106">Calcium</keyword>
<reference evidence="16" key="1">
    <citation type="submission" date="2020-07" db="EMBL/GenBank/DDBJ databases">
        <title>Multicomponent nature underlies the extraordinary mechanical properties of spider dragline silk.</title>
        <authorList>
            <person name="Kono N."/>
            <person name="Nakamura H."/>
            <person name="Mori M."/>
            <person name="Yoshida Y."/>
            <person name="Ohtoshi R."/>
            <person name="Malay A.D."/>
            <person name="Moran D.A.P."/>
            <person name="Tomita M."/>
            <person name="Numata K."/>
            <person name="Arakawa K."/>
        </authorList>
    </citation>
    <scope>NUCLEOTIDE SEQUENCE</scope>
</reference>
<comment type="subcellular location">
    <subcellularLocation>
        <location evidence="1">Membrane</location>
        <topology evidence="1">Single-pass type I membrane protein</topology>
    </subcellularLocation>
</comment>
<dbReference type="Gene3D" id="1.10.238.180">
    <property type="match status" value="1"/>
</dbReference>
<dbReference type="GO" id="GO:0005783">
    <property type="term" value="C:endoplasmic reticulum"/>
    <property type="evidence" value="ECO:0007669"/>
    <property type="project" value="TreeGrafter"/>
</dbReference>